<comment type="caution">
    <text evidence="5">The sequence shown here is derived from an EMBL/GenBank/DDBJ whole genome shotgun (WGS) entry which is preliminary data.</text>
</comment>
<keyword evidence="4" id="KW-0143">Chaperone</keyword>
<gene>
    <name evidence="5" type="ORF">DFR74_102689</name>
</gene>
<evidence type="ECO:0000313" key="6">
    <source>
        <dbReference type="Proteomes" id="UP000252586"/>
    </source>
</evidence>
<evidence type="ECO:0000313" key="5">
    <source>
        <dbReference type="EMBL" id="RBO94266.1"/>
    </source>
</evidence>
<dbReference type="Proteomes" id="UP000252586">
    <property type="component" value="Unassembled WGS sequence"/>
</dbReference>
<evidence type="ECO:0000256" key="2">
    <source>
        <dbReference type="ARBA" id="ARBA00006411"/>
    </source>
</evidence>
<organism evidence="5 6">
    <name type="scientific">Nocardia puris</name>
    <dbReference type="NCBI Taxonomy" id="208602"/>
    <lineage>
        <taxon>Bacteria</taxon>
        <taxon>Bacillati</taxon>
        <taxon>Actinomycetota</taxon>
        <taxon>Actinomycetes</taxon>
        <taxon>Mycobacteriales</taxon>
        <taxon>Nocardiaceae</taxon>
        <taxon>Nocardia</taxon>
    </lineage>
</organism>
<comment type="subcellular location">
    <subcellularLocation>
        <location evidence="1">Cytoplasm</location>
    </subcellularLocation>
</comment>
<accession>A0A366DW06</accession>
<dbReference type="EMBL" id="QNRE01000002">
    <property type="protein sequence ID" value="RBO94266.1"/>
    <property type="molecule type" value="Genomic_DNA"/>
</dbReference>
<name>A0A366DW06_9NOCA</name>
<dbReference type="OrthoDB" id="4532341at2"/>
<dbReference type="Pfam" id="PF14011">
    <property type="entry name" value="ESX-1_EspG"/>
    <property type="match status" value="1"/>
</dbReference>
<dbReference type="AlphaFoldDB" id="A0A366DW06"/>
<evidence type="ECO:0000256" key="1">
    <source>
        <dbReference type="ARBA" id="ARBA00004496"/>
    </source>
</evidence>
<dbReference type="InterPro" id="IPR025734">
    <property type="entry name" value="EspG"/>
</dbReference>
<sequence length="236" mass="26585">MRWEFTPDEFMHVWRETGADRFPFPLRLIASVRWEDEFDALTRHLDDRLPRHGDPDLSAALRVAADPETSLSLIGTRRKPMRAYGAIDTDIGVTMVQRPGPTTEFGGNVVIQAGRAALVAKVFTAVAGDVPAGRHRALSEDLDRLQLGIDSWTGSKETAADRILRLLRAPRSGSGTIESLPNVRGHRPPEPRYLNWFDIEGDGRYLYRKQFNEFHLTPCDQSAILREITQLTPATR</sequence>
<keyword evidence="3" id="KW-0963">Cytoplasm</keyword>
<comment type="similarity">
    <text evidence="2">Belongs to the EspG family.</text>
</comment>
<keyword evidence="6" id="KW-1185">Reference proteome</keyword>
<proteinExistence type="inferred from homology"/>
<protein>
    <submittedName>
        <fullName evidence="5">ESAT-6 protein secretion system EspG family protein</fullName>
    </submittedName>
</protein>
<evidence type="ECO:0000256" key="3">
    <source>
        <dbReference type="ARBA" id="ARBA00022490"/>
    </source>
</evidence>
<dbReference type="STRING" id="1210090.GCA_001613185_05586"/>
<evidence type="ECO:0000256" key="4">
    <source>
        <dbReference type="ARBA" id="ARBA00023186"/>
    </source>
</evidence>
<dbReference type="RefSeq" id="WP_067512836.1">
    <property type="nucleotide sequence ID" value="NZ_QNRE01000002.1"/>
</dbReference>
<reference evidence="5 6" key="1">
    <citation type="submission" date="2018-06" db="EMBL/GenBank/DDBJ databases">
        <title>Genomic Encyclopedia of Type Strains, Phase IV (KMG-IV): sequencing the most valuable type-strain genomes for metagenomic binning, comparative biology and taxonomic classification.</title>
        <authorList>
            <person name="Goeker M."/>
        </authorList>
    </citation>
    <scope>NUCLEOTIDE SEQUENCE [LARGE SCALE GENOMIC DNA]</scope>
    <source>
        <strain evidence="5 6">DSM 44599</strain>
    </source>
</reference>